<evidence type="ECO:0000256" key="5">
    <source>
        <dbReference type="ARBA" id="ARBA00022801"/>
    </source>
</evidence>
<dbReference type="GO" id="GO:0019243">
    <property type="term" value="P:methylglyoxal catabolic process to D-lactate via S-lactoyl-glutathione"/>
    <property type="evidence" value="ECO:0007669"/>
    <property type="project" value="UniProtKB-UniRule"/>
</dbReference>
<feature type="binding site" evidence="7">
    <location>
        <position position="180"/>
    </location>
    <ligand>
        <name>Zn(2+)</name>
        <dbReference type="ChEBI" id="CHEBI:29105"/>
        <label>2</label>
    </ligand>
</feature>
<protein>
    <recommendedName>
        <fullName evidence="7">Hydroxyacylglutathione hydrolase</fullName>
        <ecNumber evidence="7">3.1.2.6</ecNumber>
    </recommendedName>
    <alternativeName>
        <fullName evidence="7">Glyoxalase II</fullName>
        <shortName evidence="7">Glx II</shortName>
    </alternativeName>
</protein>
<dbReference type="EMBL" id="FMWD01000007">
    <property type="protein sequence ID" value="SCZ63548.1"/>
    <property type="molecule type" value="Genomic_DNA"/>
</dbReference>
<dbReference type="InterPro" id="IPR017782">
    <property type="entry name" value="Hydroxyacylglutathione_Hdrlase"/>
</dbReference>
<feature type="binding site" evidence="7">
    <location>
        <position position="125"/>
    </location>
    <ligand>
        <name>Zn(2+)</name>
        <dbReference type="ChEBI" id="CHEBI:29105"/>
        <label>1</label>
    </ligand>
</feature>
<dbReference type="Proteomes" id="UP000199648">
    <property type="component" value="Unassembled WGS sequence"/>
</dbReference>
<dbReference type="GO" id="GO:0004416">
    <property type="term" value="F:hydroxyacylglutathione hydrolase activity"/>
    <property type="evidence" value="ECO:0007669"/>
    <property type="project" value="UniProtKB-UniRule"/>
</dbReference>
<dbReference type="InterPro" id="IPR001279">
    <property type="entry name" value="Metallo-B-lactamas"/>
</dbReference>
<dbReference type="STRING" id="415747.SAMN03097708_02500"/>
<dbReference type="Pfam" id="PF16123">
    <property type="entry name" value="HAGH_C"/>
    <property type="match status" value="1"/>
</dbReference>
<keyword evidence="6 7" id="KW-0862">Zinc</keyword>
<feature type="domain" description="Metallo-beta-lactamase" evidence="8">
    <location>
        <begin position="25"/>
        <end position="180"/>
    </location>
</feature>
<name>A0A1G5QPP8_9GAMM</name>
<dbReference type="AlphaFoldDB" id="A0A1G5QPP8"/>
<comment type="similarity">
    <text evidence="3 7">Belongs to the metallo-beta-lactamase superfamily. Glyoxalase II family.</text>
</comment>
<comment type="catalytic activity">
    <reaction evidence="1 7">
        <text>an S-(2-hydroxyacyl)glutathione + H2O = a 2-hydroxy carboxylate + glutathione + H(+)</text>
        <dbReference type="Rhea" id="RHEA:21864"/>
        <dbReference type="ChEBI" id="CHEBI:15377"/>
        <dbReference type="ChEBI" id="CHEBI:15378"/>
        <dbReference type="ChEBI" id="CHEBI:57925"/>
        <dbReference type="ChEBI" id="CHEBI:58896"/>
        <dbReference type="ChEBI" id="CHEBI:71261"/>
        <dbReference type="EC" id="3.1.2.6"/>
    </reaction>
</comment>
<feature type="binding site" evidence="7">
    <location>
        <position position="73"/>
    </location>
    <ligand>
        <name>Zn(2+)</name>
        <dbReference type="ChEBI" id="CHEBI:29105"/>
        <label>2</label>
    </ligand>
</feature>
<gene>
    <name evidence="7" type="primary">gloB</name>
    <name evidence="9" type="ORF">SAMN03097708_02500</name>
</gene>
<dbReference type="NCBIfam" id="TIGR03413">
    <property type="entry name" value="GSH_gloB"/>
    <property type="match status" value="1"/>
</dbReference>
<keyword evidence="5 7" id="KW-0378">Hydrolase</keyword>
<dbReference type="GO" id="GO:0046872">
    <property type="term" value="F:metal ion binding"/>
    <property type="evidence" value="ECO:0007669"/>
    <property type="project" value="UniProtKB-KW"/>
</dbReference>
<feature type="binding site" evidence="7">
    <location>
        <position position="72"/>
    </location>
    <ligand>
        <name>Zn(2+)</name>
        <dbReference type="ChEBI" id="CHEBI:29105"/>
        <label>2</label>
    </ligand>
</feature>
<dbReference type="Gene3D" id="3.60.15.10">
    <property type="entry name" value="Ribonuclease Z/Hydroxyacylglutathione hydrolase-like"/>
    <property type="match status" value="1"/>
</dbReference>
<feature type="binding site" evidence="7">
    <location>
        <position position="142"/>
    </location>
    <ligand>
        <name>Zn(2+)</name>
        <dbReference type="ChEBI" id="CHEBI:29105"/>
        <label>2</label>
    </ligand>
</feature>
<feature type="binding site" evidence="7">
    <location>
        <position position="142"/>
    </location>
    <ligand>
        <name>Zn(2+)</name>
        <dbReference type="ChEBI" id="CHEBI:29105"/>
        <label>1</label>
    </ligand>
</feature>
<dbReference type="CDD" id="cd07723">
    <property type="entry name" value="hydroxyacylglutathione_hydrolase_MBL-fold"/>
    <property type="match status" value="1"/>
</dbReference>
<dbReference type="InterPro" id="IPR032282">
    <property type="entry name" value="HAGH_C"/>
</dbReference>
<keyword evidence="10" id="KW-1185">Reference proteome</keyword>
<comment type="subunit">
    <text evidence="7">Monomer.</text>
</comment>
<proteinExistence type="inferred from homology"/>
<feature type="binding site" evidence="7">
    <location>
        <position position="70"/>
    </location>
    <ligand>
        <name>Zn(2+)</name>
        <dbReference type="ChEBI" id="CHEBI:29105"/>
        <label>1</label>
    </ligand>
</feature>
<evidence type="ECO:0000313" key="10">
    <source>
        <dbReference type="Proteomes" id="UP000199648"/>
    </source>
</evidence>
<comment type="function">
    <text evidence="7">Thiolesterase that catalyzes the hydrolysis of S-D-lactoyl-glutathione to form glutathione and D-lactic acid.</text>
</comment>
<accession>A0A1G5QPP8</accession>
<dbReference type="HAMAP" id="MF_01374">
    <property type="entry name" value="Glyoxalase_2"/>
    <property type="match status" value="1"/>
</dbReference>
<organism evidence="9 10">
    <name type="scientific">Thiohalomonas denitrificans</name>
    <dbReference type="NCBI Taxonomy" id="415747"/>
    <lineage>
        <taxon>Bacteria</taxon>
        <taxon>Pseudomonadati</taxon>
        <taxon>Pseudomonadota</taxon>
        <taxon>Gammaproteobacteria</taxon>
        <taxon>Thiohalomonadales</taxon>
        <taxon>Thiohalomonadaceae</taxon>
        <taxon>Thiohalomonas</taxon>
    </lineage>
</organism>
<evidence type="ECO:0000256" key="2">
    <source>
        <dbReference type="ARBA" id="ARBA00004963"/>
    </source>
</evidence>
<dbReference type="InterPro" id="IPR036866">
    <property type="entry name" value="RibonucZ/Hydroxyglut_hydro"/>
</dbReference>
<evidence type="ECO:0000256" key="7">
    <source>
        <dbReference type="HAMAP-Rule" id="MF_01374"/>
    </source>
</evidence>
<comment type="cofactor">
    <cofactor evidence="7">
        <name>Zn(2+)</name>
        <dbReference type="ChEBI" id="CHEBI:29105"/>
    </cofactor>
    <text evidence="7">Binds 2 Zn(2+) ions per subunit.</text>
</comment>
<dbReference type="PIRSF" id="PIRSF005457">
    <property type="entry name" value="Glx"/>
    <property type="match status" value="1"/>
</dbReference>
<dbReference type="InterPro" id="IPR050110">
    <property type="entry name" value="Glyoxalase_II_hydrolase"/>
</dbReference>
<keyword evidence="4 7" id="KW-0479">Metal-binding</keyword>
<evidence type="ECO:0000256" key="3">
    <source>
        <dbReference type="ARBA" id="ARBA00006759"/>
    </source>
</evidence>
<reference evidence="9 10" key="1">
    <citation type="submission" date="2016-10" db="EMBL/GenBank/DDBJ databases">
        <authorList>
            <person name="de Groot N.N."/>
        </authorList>
    </citation>
    <scope>NUCLEOTIDE SEQUENCE [LARGE SCALE GENOMIC DNA]</scope>
    <source>
        <strain evidence="9 10">HLD2</strain>
    </source>
</reference>
<dbReference type="EC" id="3.1.2.6" evidence="7"/>
<dbReference type="PANTHER" id="PTHR43705:SF1">
    <property type="entry name" value="HYDROXYACYLGLUTATHIONE HYDROLASE GLOB"/>
    <property type="match status" value="1"/>
</dbReference>
<dbReference type="InterPro" id="IPR035680">
    <property type="entry name" value="Clx_II_MBL"/>
</dbReference>
<evidence type="ECO:0000256" key="6">
    <source>
        <dbReference type="ARBA" id="ARBA00022833"/>
    </source>
</evidence>
<dbReference type="RefSeq" id="WP_245688320.1">
    <property type="nucleotide sequence ID" value="NZ_FMWD01000007.1"/>
</dbReference>
<evidence type="ECO:0000259" key="8">
    <source>
        <dbReference type="SMART" id="SM00849"/>
    </source>
</evidence>
<dbReference type="UniPathway" id="UPA00619">
    <property type="reaction ID" value="UER00676"/>
</dbReference>
<comment type="pathway">
    <text evidence="2 7">Secondary metabolite metabolism; methylglyoxal degradation; (R)-lactate from methylglyoxal: step 2/2.</text>
</comment>
<dbReference type="SUPFAM" id="SSF56281">
    <property type="entry name" value="Metallo-hydrolase/oxidoreductase"/>
    <property type="match status" value="1"/>
</dbReference>
<dbReference type="PANTHER" id="PTHR43705">
    <property type="entry name" value="HYDROXYACYLGLUTATHIONE HYDROLASE"/>
    <property type="match status" value="1"/>
</dbReference>
<feature type="binding site" evidence="7">
    <location>
        <position position="68"/>
    </location>
    <ligand>
        <name>Zn(2+)</name>
        <dbReference type="ChEBI" id="CHEBI:29105"/>
        <label>1</label>
    </ligand>
</feature>
<dbReference type="Pfam" id="PF00753">
    <property type="entry name" value="Lactamase_B"/>
    <property type="match status" value="1"/>
</dbReference>
<sequence>MTGYGSTANIQHMGIRIQGVPAFDDNYIWFIGAAGSRRVAVVDPGDSDPVIKVLERDGLELSAILVTHLHGDHTGGIRDLLHRYPVPVYGPWDERITMVDQRVSEGDIIRLGEEVALRVLDTPGHTRVHACYYGDGLLFSGDTLFAGGCGRLFEGTPQQMHASLEKIAVLPDETLVYCAHEYTLANLAFARTAEPDNTDIRDREVEARHLRDKGQPTVPSTLGLERMTNPFLRYDDPELKASAERFAGRPLTSGAEVFAVVRHWKDTLD</sequence>
<evidence type="ECO:0000256" key="4">
    <source>
        <dbReference type="ARBA" id="ARBA00022723"/>
    </source>
</evidence>
<evidence type="ECO:0000256" key="1">
    <source>
        <dbReference type="ARBA" id="ARBA00001623"/>
    </source>
</evidence>
<evidence type="ECO:0000313" key="9">
    <source>
        <dbReference type="EMBL" id="SCZ63548.1"/>
    </source>
</evidence>
<dbReference type="SMART" id="SM00849">
    <property type="entry name" value="Lactamase_B"/>
    <property type="match status" value="1"/>
</dbReference>